<dbReference type="Proteomes" id="UP000191094">
    <property type="component" value="Unassembled WGS sequence"/>
</dbReference>
<evidence type="ECO:0000313" key="1">
    <source>
        <dbReference type="EMBL" id="OOS21534.1"/>
    </source>
</evidence>
<evidence type="ECO:0000313" key="2">
    <source>
        <dbReference type="Proteomes" id="UP000191094"/>
    </source>
</evidence>
<keyword evidence="2" id="KW-1185">Reference proteome</keyword>
<organism evidence="1 2">
    <name type="scientific">Lwoffella lincolnii</name>
    <dbReference type="NCBI Taxonomy" id="90241"/>
    <lineage>
        <taxon>Bacteria</taxon>
        <taxon>Pseudomonadati</taxon>
        <taxon>Pseudomonadota</taxon>
        <taxon>Gammaproteobacteria</taxon>
        <taxon>Moraxellales</taxon>
        <taxon>Moraxellaceae</taxon>
        <taxon>Lwoffella</taxon>
    </lineage>
</organism>
<dbReference type="AlphaFoldDB" id="A0A1T0CGU2"/>
<gene>
    <name evidence="1" type="ORF">B0682_02270</name>
</gene>
<name>A0A1T0CGU2_9GAMM</name>
<protein>
    <submittedName>
        <fullName evidence="1">Uncharacterized protein</fullName>
    </submittedName>
</protein>
<dbReference type="STRING" id="90241.B0682_02270"/>
<accession>A0A1T0CGU2</accession>
<sequence>MSKLFEQGYFSKVKWVKLNTISTNHAIAIPALTIHHNNISMIKSVKHGIPFLIQIGYTIFFMTNKPLNLCAWQTFVTKKCIIGKIDAWKNQKTLNSAMSSKATDQTRFSMHSILFTNNL</sequence>
<comment type="caution">
    <text evidence="1">The sequence shown here is derived from an EMBL/GenBank/DDBJ whole genome shotgun (WGS) entry which is preliminary data.</text>
</comment>
<dbReference type="EMBL" id="MUYT01000004">
    <property type="protein sequence ID" value="OOS21534.1"/>
    <property type="molecule type" value="Genomic_DNA"/>
</dbReference>
<reference evidence="1 2" key="1">
    <citation type="submission" date="2017-02" db="EMBL/GenBank/DDBJ databases">
        <title>Draft genome sequence of Moraxella lincolnii CCUG 9405T type strain.</title>
        <authorList>
            <person name="Salva-Serra F."/>
            <person name="Engstrom-Jakobsson H."/>
            <person name="Thorell K."/>
            <person name="Jaen-Luchoro D."/>
            <person name="Gonzales-Siles L."/>
            <person name="Karlsson R."/>
            <person name="Yazdan S."/>
            <person name="Boulund F."/>
            <person name="Johnning A."/>
            <person name="Engstrand L."/>
            <person name="Kristiansson E."/>
            <person name="Moore E."/>
        </authorList>
    </citation>
    <scope>NUCLEOTIDE SEQUENCE [LARGE SCALE GENOMIC DNA]</scope>
    <source>
        <strain evidence="1 2">CCUG 9405</strain>
    </source>
</reference>
<proteinExistence type="predicted"/>